<feature type="compositionally biased region" description="Basic and acidic residues" evidence="8">
    <location>
        <begin position="903"/>
        <end position="917"/>
    </location>
</feature>
<feature type="signal peptide" evidence="9">
    <location>
        <begin position="1"/>
        <end position="23"/>
    </location>
</feature>
<dbReference type="EC" id="2.7.13.3" evidence="2"/>
<protein>
    <recommendedName>
        <fullName evidence="2">histidine kinase</fullName>
        <ecNumber evidence="2">2.7.13.3</ecNumber>
    </recommendedName>
</protein>
<dbReference type="SUPFAM" id="SSF55874">
    <property type="entry name" value="ATPase domain of HSP90 chaperone/DNA topoisomerase II/histidine kinase"/>
    <property type="match status" value="1"/>
</dbReference>
<evidence type="ECO:0000256" key="2">
    <source>
        <dbReference type="ARBA" id="ARBA00012438"/>
    </source>
</evidence>
<dbReference type="PROSITE" id="PS50109">
    <property type="entry name" value="HIS_KIN"/>
    <property type="match status" value="1"/>
</dbReference>
<dbReference type="InterPro" id="IPR050980">
    <property type="entry name" value="2C_sensor_his_kinase"/>
</dbReference>
<dbReference type="Pfam" id="PF02518">
    <property type="entry name" value="HATPase_c"/>
    <property type="match status" value="1"/>
</dbReference>
<feature type="compositionally biased region" description="Low complexity" evidence="8">
    <location>
        <begin position="918"/>
        <end position="936"/>
    </location>
</feature>
<organism evidence="11 12">
    <name type="scientific">Actinacidiphila yanglinensis</name>
    <dbReference type="NCBI Taxonomy" id="310779"/>
    <lineage>
        <taxon>Bacteria</taxon>
        <taxon>Bacillati</taxon>
        <taxon>Actinomycetota</taxon>
        <taxon>Actinomycetes</taxon>
        <taxon>Kitasatosporales</taxon>
        <taxon>Streptomycetaceae</taxon>
        <taxon>Actinacidiphila</taxon>
    </lineage>
</organism>
<dbReference type="AlphaFoldDB" id="A0A1H5VJM0"/>
<evidence type="ECO:0000256" key="1">
    <source>
        <dbReference type="ARBA" id="ARBA00000085"/>
    </source>
</evidence>
<comment type="catalytic activity">
    <reaction evidence="1">
        <text>ATP + protein L-histidine = ADP + protein N-phospho-L-histidine.</text>
        <dbReference type="EC" id="2.7.13.3"/>
    </reaction>
</comment>
<feature type="compositionally biased region" description="Pro residues" evidence="8">
    <location>
        <begin position="719"/>
        <end position="738"/>
    </location>
</feature>
<name>A0A1H5VJM0_9ACTN</name>
<dbReference type="PANTHER" id="PTHR44936">
    <property type="entry name" value="SENSOR PROTEIN CREC"/>
    <property type="match status" value="1"/>
</dbReference>
<evidence type="ECO:0000256" key="5">
    <source>
        <dbReference type="ARBA" id="ARBA00022777"/>
    </source>
</evidence>
<evidence type="ECO:0000259" key="10">
    <source>
        <dbReference type="PROSITE" id="PS50109"/>
    </source>
</evidence>
<dbReference type="OrthoDB" id="4652229at2"/>
<feature type="compositionally biased region" description="Low complexity" evidence="8">
    <location>
        <begin position="814"/>
        <end position="834"/>
    </location>
</feature>
<dbReference type="InterPro" id="IPR005467">
    <property type="entry name" value="His_kinase_dom"/>
</dbReference>
<keyword evidence="7" id="KW-0175">Coiled coil</keyword>
<evidence type="ECO:0000313" key="12">
    <source>
        <dbReference type="Proteomes" id="UP000236754"/>
    </source>
</evidence>
<keyword evidence="9" id="KW-0732">Signal</keyword>
<keyword evidence="12" id="KW-1185">Reference proteome</keyword>
<reference evidence="11 12" key="1">
    <citation type="submission" date="2016-10" db="EMBL/GenBank/DDBJ databases">
        <authorList>
            <person name="de Groot N.N."/>
        </authorList>
    </citation>
    <scope>NUCLEOTIDE SEQUENCE [LARGE SCALE GENOMIC DNA]</scope>
    <source>
        <strain evidence="11 12">CGMCC 4.2023</strain>
    </source>
</reference>
<proteinExistence type="predicted"/>
<evidence type="ECO:0000256" key="9">
    <source>
        <dbReference type="SAM" id="SignalP"/>
    </source>
</evidence>
<sequence length="944" mass="96543">MLAALLVCAAIVLAAAAPGVALAAGDLSAAQHRVGAARLAYRATALAADLADERDDLAASLAAGHPAASAADRQRTDRQVTDVAAAGGMPADLRAALATLPTVRRSALAASSAAAAIAVYQPLVDAVDRTAGPDSAPLGRATSAAAVQRGLLVAGLTAGGSQRALLADAQAARLQERAALVEFHATAPAGVRNDYDQTVTGADTAEADHDLDRLLGGTELTSGDRDLGTKKVAAALDARLALMRGVESSAASDEAAGAASHRDHEVTVVELRAALAALCLILLVSVLVTLFRTVNRPLAALHRWSRADPEGGQGTEVVGTDEFSAVARRVNALTSESQALRARARELTAERTEAEAARTALAADHQAALLARAELARTRDDLMRSREEIAERLGRAVARNALQAVHVNLSLRTLGLVERQLTLIEGMEEHEQEPERLATLFRLDHLATRMRRNSENLLVLTGTEHSHGATARPVPLIDVARAAISEVERYERVRILAVPEAEVAGRAADDVSHLLAELLDNATAFSAPGDEVLLSGWVQEGGGVMIAVEDAGIGVPGERAGGLNALLADPDPAPPGAAAGIGLYVVARLAHRHGVRVELGPRAGGGTTAMALLPRLLVPTVDPLSRVLPAQRGTSAEPVYGAEPGAMTASVAGSAVSAAGPGSGYGTDLSADFGADLAAEFGADLGPDFGADFGAGLEVPLPAASLGRAHQPAMVQPADAPPAGPLPAEPPPAEPLPPESRLAEPLPAPSAPPLPPQPLPRRSAAPPRVRVERLHVTPAQVPSAGLADVQVQPRTAEPPSAAGPGRAPEALGRPASGPVPVAGAGPAPEPVASAEHARAEYAPRHAVAAPAGDAAPDGQPLPRRVRQATGLRTEARGGGQTPRRTQPLDAEGLRRKLAGLQRGLRDGRRDAELETRPATEPAGASAAPPATAASPGDTVEEATR</sequence>
<feature type="compositionally biased region" description="Pro residues" evidence="8">
    <location>
        <begin position="746"/>
        <end position="759"/>
    </location>
</feature>
<evidence type="ECO:0000256" key="4">
    <source>
        <dbReference type="ARBA" id="ARBA00022679"/>
    </source>
</evidence>
<dbReference type="InterPro" id="IPR004358">
    <property type="entry name" value="Sig_transdc_His_kin-like_C"/>
</dbReference>
<dbReference type="SMART" id="SM00387">
    <property type="entry name" value="HATPase_c"/>
    <property type="match status" value="1"/>
</dbReference>
<keyword evidence="4" id="KW-0808">Transferase</keyword>
<feature type="coiled-coil region" evidence="7">
    <location>
        <begin position="330"/>
        <end position="364"/>
    </location>
</feature>
<evidence type="ECO:0000313" key="11">
    <source>
        <dbReference type="EMBL" id="SEF87410.1"/>
    </source>
</evidence>
<feature type="domain" description="Histidine kinase" evidence="10">
    <location>
        <begin position="511"/>
        <end position="617"/>
    </location>
</feature>
<accession>A0A1H5VJM0</accession>
<evidence type="ECO:0000256" key="8">
    <source>
        <dbReference type="SAM" id="MobiDB-lite"/>
    </source>
</evidence>
<keyword evidence="5 11" id="KW-0418">Kinase</keyword>
<dbReference type="InterPro" id="IPR036890">
    <property type="entry name" value="HATPase_C_sf"/>
</dbReference>
<feature type="compositionally biased region" description="Low complexity" evidence="8">
    <location>
        <begin position="844"/>
        <end position="862"/>
    </location>
</feature>
<feature type="region of interest" description="Disordered" evidence="8">
    <location>
        <begin position="710"/>
        <end position="944"/>
    </location>
</feature>
<dbReference type="RefSeq" id="WP_103884471.1">
    <property type="nucleotide sequence ID" value="NZ_FNVU01000002.1"/>
</dbReference>
<dbReference type="InterPro" id="IPR013587">
    <property type="entry name" value="Nitrate/nitrite_sensing"/>
</dbReference>
<keyword evidence="3" id="KW-0597">Phosphoprotein</keyword>
<gene>
    <name evidence="11" type="ORF">SAMN05216223_102325</name>
</gene>
<feature type="chain" id="PRO_5009287332" description="histidine kinase" evidence="9">
    <location>
        <begin position="24"/>
        <end position="944"/>
    </location>
</feature>
<dbReference type="PANTHER" id="PTHR44936:SF9">
    <property type="entry name" value="SENSOR PROTEIN CREC"/>
    <property type="match status" value="1"/>
</dbReference>
<evidence type="ECO:0000256" key="3">
    <source>
        <dbReference type="ARBA" id="ARBA00022553"/>
    </source>
</evidence>
<evidence type="ECO:0000256" key="7">
    <source>
        <dbReference type="SAM" id="Coils"/>
    </source>
</evidence>
<dbReference type="InterPro" id="IPR003594">
    <property type="entry name" value="HATPase_dom"/>
</dbReference>
<evidence type="ECO:0000256" key="6">
    <source>
        <dbReference type="ARBA" id="ARBA00023012"/>
    </source>
</evidence>
<dbReference type="PRINTS" id="PR00344">
    <property type="entry name" value="BCTRLSENSOR"/>
</dbReference>
<dbReference type="GO" id="GO:0004673">
    <property type="term" value="F:protein histidine kinase activity"/>
    <property type="evidence" value="ECO:0007669"/>
    <property type="project" value="UniProtKB-EC"/>
</dbReference>
<dbReference type="Proteomes" id="UP000236754">
    <property type="component" value="Unassembled WGS sequence"/>
</dbReference>
<dbReference type="GO" id="GO:0000160">
    <property type="term" value="P:phosphorelay signal transduction system"/>
    <property type="evidence" value="ECO:0007669"/>
    <property type="project" value="UniProtKB-KW"/>
</dbReference>
<dbReference type="Gene3D" id="3.30.565.10">
    <property type="entry name" value="Histidine kinase-like ATPase, C-terminal domain"/>
    <property type="match status" value="1"/>
</dbReference>
<dbReference type="Pfam" id="PF08376">
    <property type="entry name" value="NIT"/>
    <property type="match status" value="1"/>
</dbReference>
<dbReference type="EMBL" id="FNVU01000002">
    <property type="protein sequence ID" value="SEF87410.1"/>
    <property type="molecule type" value="Genomic_DNA"/>
</dbReference>
<keyword evidence="6" id="KW-0902">Two-component regulatory system</keyword>